<dbReference type="AlphaFoldDB" id="A0A183IMK0"/>
<keyword evidence="2" id="KW-1185">Reference proteome</keyword>
<name>A0A183IMK0_9BILA</name>
<gene>
    <name evidence="1" type="ORF">SBAD_LOCUS4846</name>
</gene>
<dbReference type="Proteomes" id="UP000270296">
    <property type="component" value="Unassembled WGS sequence"/>
</dbReference>
<evidence type="ECO:0000313" key="3">
    <source>
        <dbReference type="WBParaSite" id="SBAD_0000504401-mRNA-1"/>
    </source>
</evidence>
<dbReference type="EMBL" id="UZAM01008587">
    <property type="protein sequence ID" value="VDP05543.1"/>
    <property type="molecule type" value="Genomic_DNA"/>
</dbReference>
<protein>
    <submittedName>
        <fullName evidence="3">Ovule protein</fullName>
    </submittedName>
</protein>
<reference evidence="3" key="1">
    <citation type="submission" date="2016-06" db="UniProtKB">
        <authorList>
            <consortium name="WormBaseParasite"/>
        </authorList>
    </citation>
    <scope>IDENTIFICATION</scope>
</reference>
<proteinExistence type="predicted"/>
<organism evidence="3">
    <name type="scientific">Soboliphyme baturini</name>
    <dbReference type="NCBI Taxonomy" id="241478"/>
    <lineage>
        <taxon>Eukaryota</taxon>
        <taxon>Metazoa</taxon>
        <taxon>Ecdysozoa</taxon>
        <taxon>Nematoda</taxon>
        <taxon>Enoplea</taxon>
        <taxon>Dorylaimia</taxon>
        <taxon>Dioctophymatida</taxon>
        <taxon>Dioctophymatoidea</taxon>
        <taxon>Soboliphymatidae</taxon>
        <taxon>Soboliphyme</taxon>
    </lineage>
</organism>
<evidence type="ECO:0000313" key="2">
    <source>
        <dbReference type="Proteomes" id="UP000270296"/>
    </source>
</evidence>
<evidence type="ECO:0000313" key="1">
    <source>
        <dbReference type="EMBL" id="VDP05543.1"/>
    </source>
</evidence>
<sequence>MDYRNNSLCTNRDVQIELQRLLRMHIPAYLHTSLVIESIAKHRLHVLQSTYTIVVHKRHVRSLCHVHILMSFGGNFAFMFGEIGMD</sequence>
<dbReference type="WBParaSite" id="SBAD_0000504401-mRNA-1">
    <property type="protein sequence ID" value="SBAD_0000504401-mRNA-1"/>
    <property type="gene ID" value="SBAD_0000504401"/>
</dbReference>
<accession>A0A183IMK0</accession>
<reference evidence="1 2" key="2">
    <citation type="submission" date="2018-11" db="EMBL/GenBank/DDBJ databases">
        <authorList>
            <consortium name="Pathogen Informatics"/>
        </authorList>
    </citation>
    <scope>NUCLEOTIDE SEQUENCE [LARGE SCALE GENOMIC DNA]</scope>
</reference>